<dbReference type="RefSeq" id="WP_072841182.1">
    <property type="nucleotide sequence ID" value="NZ_FQVF01000020.1"/>
</dbReference>
<evidence type="ECO:0000256" key="2">
    <source>
        <dbReference type="SAM" id="MobiDB-lite"/>
    </source>
</evidence>
<gene>
    <name evidence="3" type="ORF">SAMN02745753_03742</name>
</gene>
<protein>
    <submittedName>
        <fullName evidence="3">Uncharacterized protein</fullName>
    </submittedName>
</protein>
<reference evidence="4" key="1">
    <citation type="submission" date="2016-11" db="EMBL/GenBank/DDBJ databases">
        <authorList>
            <person name="Varghese N."/>
            <person name="Submissions S."/>
        </authorList>
    </citation>
    <scope>NUCLEOTIDE SEQUENCE [LARGE SCALE GENOMIC DNA]</scope>
    <source>
        <strain evidence="4">DSM 16579</strain>
    </source>
</reference>
<dbReference type="STRING" id="1122206.SAMN02745753_03742"/>
<accession>A0A1M5J1T0</accession>
<feature type="region of interest" description="Disordered" evidence="2">
    <location>
        <begin position="328"/>
        <end position="356"/>
    </location>
</feature>
<keyword evidence="1" id="KW-0175">Coiled coil</keyword>
<dbReference type="AlphaFoldDB" id="A0A1M5J1T0"/>
<name>A0A1M5J1T0_9GAMM</name>
<feature type="compositionally biased region" description="Low complexity" evidence="2">
    <location>
        <begin position="334"/>
        <end position="346"/>
    </location>
</feature>
<feature type="compositionally biased region" description="Polar residues" evidence="2">
    <location>
        <begin position="86"/>
        <end position="97"/>
    </location>
</feature>
<dbReference type="Proteomes" id="UP000184517">
    <property type="component" value="Unassembled WGS sequence"/>
</dbReference>
<feature type="coiled-coil region" evidence="1">
    <location>
        <begin position="109"/>
        <end position="136"/>
    </location>
</feature>
<dbReference type="OrthoDB" id="9899332at2"/>
<organism evidence="3 4">
    <name type="scientific">Marinomonas polaris DSM 16579</name>
    <dbReference type="NCBI Taxonomy" id="1122206"/>
    <lineage>
        <taxon>Bacteria</taxon>
        <taxon>Pseudomonadati</taxon>
        <taxon>Pseudomonadota</taxon>
        <taxon>Gammaproteobacteria</taxon>
        <taxon>Oceanospirillales</taxon>
        <taxon>Oceanospirillaceae</taxon>
        <taxon>Marinomonas</taxon>
    </lineage>
</organism>
<evidence type="ECO:0000256" key="1">
    <source>
        <dbReference type="SAM" id="Coils"/>
    </source>
</evidence>
<sequence>MSFGLGFIADGFLKGQERNRNWGLRQKQEERSQAADQRAQESHGIGMRIGGVNAAMAEEKMTPDAIDRRRQESGLGLDLAKQTLDNSQQQGLGIKQQNELRSEDLTPEAKQLRAQTKAAELKSKELQNQYSEYRNTEAGRKLSKESIAWDKHIGDIVNQKDEAEAQVQLSNALDMKRYRMIQLIDSGETMGAALLVNSSRDNKHENVATMQKTKDGGIVGYDVNGKAVINITANEVKGVISRVHKNQQNKGSQPKVMTEKTYNDMGDANGERAYVVKTDPQTGQPYKEYVEERKDATITQTDSDEEIALAQTMVKAGEMTPEQFQQLYGQSYTPSQNNAPPNASNKPRQDDYDVDIPLIF</sequence>
<keyword evidence="4" id="KW-1185">Reference proteome</keyword>
<proteinExistence type="predicted"/>
<feature type="region of interest" description="Disordered" evidence="2">
    <location>
        <begin position="86"/>
        <end position="106"/>
    </location>
</feature>
<dbReference type="EMBL" id="FQVF01000020">
    <property type="protein sequence ID" value="SHG34471.1"/>
    <property type="molecule type" value="Genomic_DNA"/>
</dbReference>
<evidence type="ECO:0000313" key="4">
    <source>
        <dbReference type="Proteomes" id="UP000184517"/>
    </source>
</evidence>
<evidence type="ECO:0000313" key="3">
    <source>
        <dbReference type="EMBL" id="SHG34471.1"/>
    </source>
</evidence>